<keyword evidence="1" id="KW-0694">RNA-binding</keyword>
<dbReference type="CDD" id="cd12421">
    <property type="entry name" value="RRM1_PTBP1_hnRNPL_like"/>
    <property type="match status" value="1"/>
</dbReference>
<dbReference type="WBParaSite" id="Pan_g18922.t1">
    <property type="protein sequence ID" value="Pan_g18922.t1"/>
    <property type="gene ID" value="Pan_g18922"/>
</dbReference>
<feature type="domain" description="RRM" evidence="3">
    <location>
        <begin position="176"/>
        <end position="250"/>
    </location>
</feature>
<sequence length="281" mass="28988">MLRRLTRNLRRLATSQGSRPNDVVAFAPRNLRPSPLVLVVVLVRGAGGPLTAHPNGGAPSGLLVASAFGSGRPTASVGMMSTSEPKKPKLDASLCSPCMTTVPAASIAAVAAQQATAANLRAAAAAVAAAAVSFPGPASTSSASTSSDATPSENHAASTSAPNGTSSAPSDPPFSRVVHLRNIPSDMTELELVHFCLPFGKLVNYLMLKGKNQAFVEYQDDAGAATIVNVAQACPMAIRGRTIFCQYSTHQELKTERKGACKNGSIFGDSMLSAFGKFCES</sequence>
<dbReference type="Pfam" id="PF00076">
    <property type="entry name" value="RRM_1"/>
    <property type="match status" value="1"/>
</dbReference>
<name>A0A7E4VBS3_PANRE</name>
<dbReference type="PANTHER" id="PTHR15592">
    <property type="entry name" value="MATRIN 3/NUCLEAR PROTEIN 220-RELATED"/>
    <property type="match status" value="1"/>
</dbReference>
<dbReference type="GO" id="GO:0003723">
    <property type="term" value="F:RNA binding"/>
    <property type="evidence" value="ECO:0007669"/>
    <property type="project" value="UniProtKB-UniRule"/>
</dbReference>
<organism evidence="4 5">
    <name type="scientific">Panagrellus redivivus</name>
    <name type="common">Microworm</name>
    <dbReference type="NCBI Taxonomy" id="6233"/>
    <lineage>
        <taxon>Eukaryota</taxon>
        <taxon>Metazoa</taxon>
        <taxon>Ecdysozoa</taxon>
        <taxon>Nematoda</taxon>
        <taxon>Chromadorea</taxon>
        <taxon>Rhabditida</taxon>
        <taxon>Tylenchina</taxon>
        <taxon>Panagrolaimomorpha</taxon>
        <taxon>Panagrolaimoidea</taxon>
        <taxon>Panagrolaimidae</taxon>
        <taxon>Panagrellus</taxon>
    </lineage>
</organism>
<feature type="region of interest" description="Disordered" evidence="2">
    <location>
        <begin position="139"/>
        <end position="173"/>
    </location>
</feature>
<protein>
    <submittedName>
        <fullName evidence="5">RRM domain-containing protein</fullName>
    </submittedName>
</protein>
<reference evidence="5" key="2">
    <citation type="submission" date="2020-10" db="UniProtKB">
        <authorList>
            <consortium name="WormBaseParasite"/>
        </authorList>
    </citation>
    <scope>IDENTIFICATION</scope>
</reference>
<dbReference type="Proteomes" id="UP000492821">
    <property type="component" value="Unassembled WGS sequence"/>
</dbReference>
<dbReference type="SUPFAM" id="SSF54928">
    <property type="entry name" value="RNA-binding domain, RBD"/>
    <property type="match status" value="1"/>
</dbReference>
<dbReference type="InterPro" id="IPR000504">
    <property type="entry name" value="RRM_dom"/>
</dbReference>
<dbReference type="Gene3D" id="3.30.70.330">
    <property type="match status" value="1"/>
</dbReference>
<accession>A0A7E4VBS3</accession>
<dbReference type="InterPro" id="IPR012677">
    <property type="entry name" value="Nucleotide-bd_a/b_plait_sf"/>
</dbReference>
<proteinExistence type="predicted"/>
<feature type="compositionally biased region" description="Low complexity" evidence="2">
    <location>
        <begin position="139"/>
        <end position="152"/>
    </location>
</feature>
<evidence type="ECO:0000259" key="3">
    <source>
        <dbReference type="PROSITE" id="PS50102"/>
    </source>
</evidence>
<keyword evidence="4" id="KW-1185">Reference proteome</keyword>
<evidence type="ECO:0000313" key="5">
    <source>
        <dbReference type="WBParaSite" id="Pan_g18922.t1"/>
    </source>
</evidence>
<evidence type="ECO:0000256" key="2">
    <source>
        <dbReference type="SAM" id="MobiDB-lite"/>
    </source>
</evidence>
<reference evidence="4" key="1">
    <citation type="journal article" date="2013" name="Genetics">
        <title>The draft genome and transcriptome of Panagrellus redivivus are shaped by the harsh demands of a free-living lifestyle.</title>
        <authorList>
            <person name="Srinivasan J."/>
            <person name="Dillman A.R."/>
            <person name="Macchietto M.G."/>
            <person name="Heikkinen L."/>
            <person name="Lakso M."/>
            <person name="Fracchia K.M."/>
            <person name="Antoshechkin I."/>
            <person name="Mortazavi A."/>
            <person name="Wong G."/>
            <person name="Sternberg P.W."/>
        </authorList>
    </citation>
    <scope>NUCLEOTIDE SEQUENCE [LARGE SCALE GENOMIC DNA]</scope>
    <source>
        <strain evidence="4">MT8872</strain>
    </source>
</reference>
<dbReference type="AlphaFoldDB" id="A0A7E4VBS3"/>
<dbReference type="InterPro" id="IPR035979">
    <property type="entry name" value="RBD_domain_sf"/>
</dbReference>
<evidence type="ECO:0000313" key="4">
    <source>
        <dbReference type="Proteomes" id="UP000492821"/>
    </source>
</evidence>
<feature type="compositionally biased region" description="Polar residues" evidence="2">
    <location>
        <begin position="153"/>
        <end position="169"/>
    </location>
</feature>
<dbReference type="PROSITE" id="PS50102">
    <property type="entry name" value="RRM"/>
    <property type="match status" value="1"/>
</dbReference>
<evidence type="ECO:0000256" key="1">
    <source>
        <dbReference type="PROSITE-ProRule" id="PRU00176"/>
    </source>
</evidence>
<dbReference type="SMART" id="SM00360">
    <property type="entry name" value="RRM"/>
    <property type="match status" value="1"/>
</dbReference>